<gene>
    <name evidence="2" type="ORF">TRIP_B250277</name>
</gene>
<dbReference type="AlphaFoldDB" id="A0A653A6A7"/>
<sequence>MRTCPPPGNAGCVACPETGRDAARGDARKEGLRDRPVRGRAVGEDELFRRAVEAARETFRGALLLVANETVDEEKR</sequence>
<evidence type="ECO:0000256" key="1">
    <source>
        <dbReference type="SAM" id="MobiDB-lite"/>
    </source>
</evidence>
<organism evidence="2">
    <name type="scientific">Uncultured Desulfatiglans sp</name>
    <dbReference type="NCBI Taxonomy" id="1748965"/>
    <lineage>
        <taxon>Bacteria</taxon>
        <taxon>Pseudomonadati</taxon>
        <taxon>Thermodesulfobacteriota</taxon>
        <taxon>Desulfobacteria</taxon>
        <taxon>Desulfatiglandales</taxon>
        <taxon>Desulfatiglandaceae</taxon>
        <taxon>Desulfatiglans</taxon>
        <taxon>environmental samples</taxon>
    </lineage>
</organism>
<name>A0A653A6A7_UNCDX</name>
<dbReference type="EMBL" id="UPXX01000018">
    <property type="protein sequence ID" value="VBB43182.1"/>
    <property type="molecule type" value="Genomic_DNA"/>
</dbReference>
<accession>A0A653A6A7</accession>
<feature type="region of interest" description="Disordered" evidence="1">
    <location>
        <begin position="1"/>
        <end position="37"/>
    </location>
</feature>
<evidence type="ECO:0000313" key="2">
    <source>
        <dbReference type="EMBL" id="VBB43182.1"/>
    </source>
</evidence>
<protein>
    <submittedName>
        <fullName evidence="2">Uncharacterized protein</fullName>
    </submittedName>
</protein>
<feature type="compositionally biased region" description="Basic and acidic residues" evidence="1">
    <location>
        <begin position="18"/>
        <end position="37"/>
    </location>
</feature>
<reference evidence="2" key="1">
    <citation type="submission" date="2018-07" db="EMBL/GenBank/DDBJ databases">
        <authorList>
            <consortium name="Genoscope - CEA"/>
            <person name="William W."/>
        </authorList>
    </citation>
    <scope>NUCLEOTIDE SEQUENCE</scope>
    <source>
        <strain evidence="2">IK1</strain>
    </source>
</reference>
<proteinExistence type="predicted"/>